<accession>A0A846N179</accession>
<evidence type="ECO:0000256" key="1">
    <source>
        <dbReference type="SAM" id="SignalP"/>
    </source>
</evidence>
<dbReference type="RefSeq" id="WP_167083050.1">
    <property type="nucleotide sequence ID" value="NZ_BAAADC010000001.1"/>
</dbReference>
<dbReference type="AlphaFoldDB" id="A0A846N179"/>
<gene>
    <name evidence="2" type="ORF">FHS83_002235</name>
</gene>
<keyword evidence="1" id="KW-0732">Signal</keyword>
<protein>
    <recommendedName>
        <fullName evidence="4">PEP-CTERM protein-sorting domain-containing protein</fullName>
    </recommendedName>
</protein>
<dbReference type="EMBL" id="JAASRM010000001">
    <property type="protein sequence ID" value="NIK88917.1"/>
    <property type="molecule type" value="Genomic_DNA"/>
</dbReference>
<comment type="caution">
    <text evidence="2">The sequence shown here is derived from an EMBL/GenBank/DDBJ whole genome shotgun (WGS) entry which is preliminary data.</text>
</comment>
<reference evidence="2 3" key="1">
    <citation type="submission" date="2020-03" db="EMBL/GenBank/DDBJ databases">
        <title>Genomic Encyclopedia of Type Strains, Phase IV (KMG-IV): sequencing the most valuable type-strain genomes for metagenomic binning, comparative biology and taxonomic classification.</title>
        <authorList>
            <person name="Goeker M."/>
        </authorList>
    </citation>
    <scope>NUCLEOTIDE SEQUENCE [LARGE SCALE GENOMIC DNA]</scope>
    <source>
        <strain evidence="2 3">DSM 19867</strain>
    </source>
</reference>
<proteinExistence type="predicted"/>
<evidence type="ECO:0000313" key="3">
    <source>
        <dbReference type="Proteomes" id="UP000570514"/>
    </source>
</evidence>
<sequence length="206" mass="21369">MRNALLAAAATTMLSAGLANATPITTPPPPLIAMGDVKAVYVFANAMNTSLLDETSPNGWSSIFCNHHIGSCPGNHAGDIKDLGSQSGALTFRLRNTSTGKSYWSDTADSNGNYHAVFSTDYSSFGIGSLPSGAASALAGLSNVTFVAWEDRDATNGSDFDYNDLVFAFSNTSATGNPGIPEPLSLSFLGAGLLGLAALRAKRRKI</sequence>
<feature type="chain" id="PRO_5032357880" description="PEP-CTERM protein-sorting domain-containing protein" evidence="1">
    <location>
        <begin position="22"/>
        <end position="206"/>
    </location>
</feature>
<keyword evidence="3" id="KW-1185">Reference proteome</keyword>
<dbReference type="Proteomes" id="UP000570514">
    <property type="component" value="Unassembled WGS sequence"/>
</dbReference>
<organism evidence="2 3">
    <name type="scientific">Rhizomicrobium palustre</name>
    <dbReference type="NCBI Taxonomy" id="189966"/>
    <lineage>
        <taxon>Bacteria</taxon>
        <taxon>Pseudomonadati</taxon>
        <taxon>Pseudomonadota</taxon>
        <taxon>Alphaproteobacteria</taxon>
        <taxon>Micropepsales</taxon>
        <taxon>Micropepsaceae</taxon>
        <taxon>Rhizomicrobium</taxon>
    </lineage>
</organism>
<feature type="signal peptide" evidence="1">
    <location>
        <begin position="1"/>
        <end position="21"/>
    </location>
</feature>
<evidence type="ECO:0000313" key="2">
    <source>
        <dbReference type="EMBL" id="NIK88917.1"/>
    </source>
</evidence>
<evidence type="ECO:0008006" key="4">
    <source>
        <dbReference type="Google" id="ProtNLM"/>
    </source>
</evidence>
<name>A0A846N179_9PROT</name>